<dbReference type="InterPro" id="IPR023214">
    <property type="entry name" value="HAD_sf"/>
</dbReference>
<protein>
    <recommendedName>
        <fullName evidence="1">Mannose-6-phosphate isomerase type II C-terminal domain-containing protein</fullName>
    </recommendedName>
</protein>
<accession>A0A6C0CW42</accession>
<dbReference type="Gene3D" id="3.40.50.1000">
    <property type="entry name" value="HAD superfamily/HAD-like"/>
    <property type="match status" value="1"/>
</dbReference>
<evidence type="ECO:0000259" key="1">
    <source>
        <dbReference type="Pfam" id="PF01050"/>
    </source>
</evidence>
<dbReference type="SUPFAM" id="SSF51182">
    <property type="entry name" value="RmlC-like cupins"/>
    <property type="match status" value="1"/>
</dbReference>
<dbReference type="GO" id="GO:0016779">
    <property type="term" value="F:nucleotidyltransferase activity"/>
    <property type="evidence" value="ECO:0007669"/>
    <property type="project" value="InterPro"/>
</dbReference>
<dbReference type="Pfam" id="PF08282">
    <property type="entry name" value="Hydrolase_3"/>
    <property type="match status" value="1"/>
</dbReference>
<feature type="domain" description="Mannose-6-phosphate isomerase type II C-terminal" evidence="1">
    <location>
        <begin position="130"/>
        <end position="215"/>
    </location>
</feature>
<evidence type="ECO:0000313" key="2">
    <source>
        <dbReference type="EMBL" id="QHT08443.1"/>
    </source>
</evidence>
<sequence>MTTKTIFCDIDGTLLKHFGNIKDNIENEPIILDSVLNTIHQWEKLNYKIILTTGRKECTRKITEEQLLKCGIVYDSLIMGVTNGDRVLINDKKLNGINNTAYAINLVRNKGLTNYNLTSKNVTIDDSLLFTKIEKPWGYEELIECNDKYVVKKLFMKKGHSCSIQYHELKTETIIVLNGLLNIYIGSTVDTLNEKIYSHGETVTIKPYTVHRMEAVEDCTYIETSTNELWDVIRLQDNYNRV</sequence>
<dbReference type="GO" id="GO:0005976">
    <property type="term" value="P:polysaccharide metabolic process"/>
    <property type="evidence" value="ECO:0007669"/>
    <property type="project" value="InterPro"/>
</dbReference>
<dbReference type="InterPro" id="IPR036412">
    <property type="entry name" value="HAD-like_sf"/>
</dbReference>
<dbReference type="EMBL" id="MN739496">
    <property type="protein sequence ID" value="QHT08443.1"/>
    <property type="molecule type" value="Genomic_DNA"/>
</dbReference>
<dbReference type="Pfam" id="PF01050">
    <property type="entry name" value="MannoseP_isomer"/>
    <property type="match status" value="1"/>
</dbReference>
<name>A0A6C0CW42_9ZZZZ</name>
<dbReference type="AlphaFoldDB" id="A0A6C0CW42"/>
<dbReference type="InterPro" id="IPR014710">
    <property type="entry name" value="RmlC-like_jellyroll"/>
</dbReference>
<reference evidence="2" key="1">
    <citation type="journal article" date="2020" name="Nature">
        <title>Giant virus diversity and host interactions through global metagenomics.</title>
        <authorList>
            <person name="Schulz F."/>
            <person name="Roux S."/>
            <person name="Paez-Espino D."/>
            <person name="Jungbluth S."/>
            <person name="Walsh D.A."/>
            <person name="Denef V.J."/>
            <person name="McMahon K.D."/>
            <person name="Konstantinidis K.T."/>
            <person name="Eloe-Fadrosh E.A."/>
            <person name="Kyrpides N.C."/>
            <person name="Woyke T."/>
        </authorList>
    </citation>
    <scope>NUCLEOTIDE SEQUENCE</scope>
    <source>
        <strain evidence="2">GVMAG-M-3300022752-66</strain>
    </source>
</reference>
<organism evidence="2">
    <name type="scientific">viral metagenome</name>
    <dbReference type="NCBI Taxonomy" id="1070528"/>
    <lineage>
        <taxon>unclassified sequences</taxon>
        <taxon>metagenomes</taxon>
        <taxon>organismal metagenomes</taxon>
    </lineage>
</organism>
<dbReference type="Gene3D" id="2.60.120.10">
    <property type="entry name" value="Jelly Rolls"/>
    <property type="match status" value="1"/>
</dbReference>
<dbReference type="InterPro" id="IPR001538">
    <property type="entry name" value="Man6P_isomerase-2_C"/>
</dbReference>
<dbReference type="SUPFAM" id="SSF56784">
    <property type="entry name" value="HAD-like"/>
    <property type="match status" value="1"/>
</dbReference>
<dbReference type="InterPro" id="IPR011051">
    <property type="entry name" value="RmlC_Cupin_sf"/>
</dbReference>
<proteinExistence type="predicted"/>